<evidence type="ECO:0000259" key="1">
    <source>
        <dbReference type="Pfam" id="PF16289"/>
    </source>
</evidence>
<dbReference type="OrthoDB" id="4015512at2"/>
<accession>A0A6I6FI31</accession>
<keyword evidence="3" id="KW-1185">Reference proteome</keyword>
<evidence type="ECO:0000313" key="3">
    <source>
        <dbReference type="Proteomes" id="UP000422572"/>
    </source>
</evidence>
<dbReference type="KEGG" id="sfic:EIZ62_17160"/>
<proteinExistence type="predicted"/>
<dbReference type="AlphaFoldDB" id="A0A6I6FI31"/>
<dbReference type="RefSeq" id="WP_156693506.1">
    <property type="nucleotide sequence ID" value="NZ_CP034279.1"/>
</dbReference>
<name>A0A6I6FI31_9ACTN</name>
<dbReference type="InterPro" id="IPR032557">
    <property type="entry name" value="DUF4935"/>
</dbReference>
<reference evidence="2 3" key="1">
    <citation type="submission" date="2018-12" db="EMBL/GenBank/DDBJ databases">
        <title>Complete genome sequence of Streptomyces ficellus NRRL8067, the producer of ficellomycin, feldamycin and nojirimycin.</title>
        <authorList>
            <person name="Zhang H."/>
            <person name="Yue R."/>
            <person name="Liu Y."/>
            <person name="Li M."/>
            <person name="Mu H."/>
            <person name="Zhang J."/>
        </authorList>
    </citation>
    <scope>NUCLEOTIDE SEQUENCE [LARGE SCALE GENOMIC DNA]</scope>
    <source>
        <strain evidence="2 3">NRRL 8067</strain>
    </source>
</reference>
<evidence type="ECO:0000313" key="2">
    <source>
        <dbReference type="EMBL" id="QGV79772.1"/>
    </source>
</evidence>
<dbReference type="EMBL" id="CP034279">
    <property type="protein sequence ID" value="QGV79772.1"/>
    <property type="molecule type" value="Genomic_DNA"/>
</dbReference>
<dbReference type="Pfam" id="PF16289">
    <property type="entry name" value="PIN_12"/>
    <property type="match status" value="1"/>
</dbReference>
<protein>
    <recommendedName>
        <fullName evidence="1">DUF4935 domain-containing protein</fullName>
    </recommendedName>
</protein>
<sequence>MIILDANILKGTSLRGPAADVLRAIRAAGGERVAAPWIAVEEVAAQQALAYQEKHDVAMDAVNKLRRATPWEHVPHPKRWSAEHVRAHWRQRYASIAEVIETSPEGYRQAMFRETNLIAPCKSVNSGKNKTGARDAAIWLTAVEYARTHPEETVYFVSDNTMDFGDGTSFPVPMGKDIDGMEDRFFLFTSLDGIVTKFARELEASAEDVQGLLDTKETRATILEAARAAAKRYRTIHGLRVTLSADAIASTDRLFPEAASPWRPTEVTLDKVLEVSGREVGGHHWFTAWARWVLTENKPRPAFPTDRLAYAWETRILLSTTADKALTVLDFRRPGPISPEDVPRLPEVPHTAGDPKAIAAARRLFENPEFRAALEGMAAVSVRDLTSMRAVIDQMFNHREMASEVTDRLSETLRTLQIEDPGEDI</sequence>
<dbReference type="Proteomes" id="UP000422572">
    <property type="component" value="Chromosome"/>
</dbReference>
<gene>
    <name evidence="2" type="ORF">EIZ62_17160</name>
</gene>
<feature type="domain" description="DUF4935" evidence="1">
    <location>
        <begin position="2"/>
        <end position="164"/>
    </location>
</feature>
<organism evidence="2 3">
    <name type="scientific">Streptomyces ficellus</name>
    <dbReference type="NCBI Taxonomy" id="1977088"/>
    <lineage>
        <taxon>Bacteria</taxon>
        <taxon>Bacillati</taxon>
        <taxon>Actinomycetota</taxon>
        <taxon>Actinomycetes</taxon>
        <taxon>Kitasatosporales</taxon>
        <taxon>Streptomycetaceae</taxon>
        <taxon>Streptomyces</taxon>
    </lineage>
</organism>